<evidence type="ECO:0000313" key="3">
    <source>
        <dbReference type="Proteomes" id="UP000268162"/>
    </source>
</evidence>
<dbReference type="AlphaFoldDB" id="A0A4P9ZKY6"/>
<protein>
    <submittedName>
        <fullName evidence="2">Uncharacterized protein</fullName>
    </submittedName>
</protein>
<accession>A0A4P9ZKY6</accession>
<evidence type="ECO:0000256" key="1">
    <source>
        <dbReference type="SAM" id="MobiDB-lite"/>
    </source>
</evidence>
<gene>
    <name evidence="2" type="ORF">BJ085DRAFT_34721</name>
</gene>
<keyword evidence="3" id="KW-1185">Reference proteome</keyword>
<dbReference type="EMBL" id="ML004355">
    <property type="protein sequence ID" value="RKP33131.1"/>
    <property type="molecule type" value="Genomic_DNA"/>
</dbReference>
<feature type="compositionally biased region" description="Basic and acidic residues" evidence="1">
    <location>
        <begin position="41"/>
        <end position="55"/>
    </location>
</feature>
<sequence length="75" mass="8322">IFCDPNIDYATTCPKPATETDPVIETNAGNGTCTNPPCQSTDRDYRQTRQRERTNTRNSNWFAGSTEAEVPPVLS</sequence>
<feature type="compositionally biased region" description="Polar residues" evidence="1">
    <location>
        <begin position="27"/>
        <end position="40"/>
    </location>
</feature>
<feature type="non-terminal residue" evidence="2">
    <location>
        <position position="1"/>
    </location>
</feature>
<feature type="region of interest" description="Disordered" evidence="1">
    <location>
        <begin position="15"/>
        <end position="75"/>
    </location>
</feature>
<reference evidence="3" key="1">
    <citation type="journal article" date="2018" name="Nat. Microbiol.">
        <title>Leveraging single-cell genomics to expand the fungal tree of life.</title>
        <authorList>
            <person name="Ahrendt S.R."/>
            <person name="Quandt C.A."/>
            <person name="Ciobanu D."/>
            <person name="Clum A."/>
            <person name="Salamov A."/>
            <person name="Andreopoulos B."/>
            <person name="Cheng J.F."/>
            <person name="Woyke T."/>
            <person name="Pelin A."/>
            <person name="Henrissat B."/>
            <person name="Reynolds N.K."/>
            <person name="Benny G.L."/>
            <person name="Smith M.E."/>
            <person name="James T.Y."/>
            <person name="Grigoriev I.V."/>
        </authorList>
    </citation>
    <scope>NUCLEOTIDE SEQUENCE [LARGE SCALE GENOMIC DNA]</scope>
    <source>
        <strain evidence="3">RSA 468</strain>
    </source>
</reference>
<proteinExistence type="predicted"/>
<organism evidence="2 3">
    <name type="scientific">Dimargaris cristalligena</name>
    <dbReference type="NCBI Taxonomy" id="215637"/>
    <lineage>
        <taxon>Eukaryota</taxon>
        <taxon>Fungi</taxon>
        <taxon>Fungi incertae sedis</taxon>
        <taxon>Zoopagomycota</taxon>
        <taxon>Kickxellomycotina</taxon>
        <taxon>Dimargaritomycetes</taxon>
        <taxon>Dimargaritales</taxon>
        <taxon>Dimargaritaceae</taxon>
        <taxon>Dimargaris</taxon>
    </lineage>
</organism>
<evidence type="ECO:0000313" key="2">
    <source>
        <dbReference type="EMBL" id="RKP33131.1"/>
    </source>
</evidence>
<name>A0A4P9ZKY6_9FUNG</name>
<dbReference type="Proteomes" id="UP000268162">
    <property type="component" value="Unassembled WGS sequence"/>
</dbReference>